<dbReference type="SUPFAM" id="SSF81573">
    <property type="entry name" value="F1F0 ATP synthase subunit B, membrane domain"/>
    <property type="match status" value="1"/>
</dbReference>
<dbReference type="AlphaFoldDB" id="A0A6L9S9B1"/>
<dbReference type="InterPro" id="IPR050059">
    <property type="entry name" value="ATP_synthase_B_chain"/>
</dbReference>
<evidence type="ECO:0000256" key="1">
    <source>
        <dbReference type="ARBA" id="ARBA00004162"/>
    </source>
</evidence>
<keyword evidence="16" id="KW-0175">Coiled coil</keyword>
<keyword evidence="5 14" id="KW-0138">CF(0)</keyword>
<keyword evidence="9 14" id="KW-0406">Ion transport</keyword>
<evidence type="ECO:0000256" key="3">
    <source>
        <dbReference type="ARBA" id="ARBA00022448"/>
    </source>
</evidence>
<evidence type="ECO:0000256" key="16">
    <source>
        <dbReference type="SAM" id="Coils"/>
    </source>
</evidence>
<comment type="subunit">
    <text evidence="13 14">F-type ATPases have 2 components, F(1) - the catalytic core - and F(0) - the membrane proton channel. F(1) has five subunits: alpha(3), beta(3), gamma(1), delta(1), epsilon(1). F(0) has three main subunits: a(1), b(2) and c(10-14). The alpha and beta chains form an alternating ring which encloses part of the gamma chain. F(1) is attached to F(0) by a central stalk formed by the gamma and epsilon chains, while a peripheral stalk is formed by the delta and b chains.</text>
</comment>
<keyword evidence="3 14" id="KW-0813">Transport</keyword>
<organism evidence="17 18">
    <name type="scientific">Phytoactinopolyspora halotolerans</name>
    <dbReference type="NCBI Taxonomy" id="1981512"/>
    <lineage>
        <taxon>Bacteria</taxon>
        <taxon>Bacillati</taxon>
        <taxon>Actinomycetota</taxon>
        <taxon>Actinomycetes</taxon>
        <taxon>Jiangellales</taxon>
        <taxon>Jiangellaceae</taxon>
        <taxon>Phytoactinopolyspora</taxon>
    </lineage>
</organism>
<evidence type="ECO:0000256" key="13">
    <source>
        <dbReference type="ARBA" id="ARBA00025830"/>
    </source>
</evidence>
<dbReference type="CDD" id="cd06503">
    <property type="entry name" value="ATP-synt_Fo_b"/>
    <property type="match status" value="1"/>
</dbReference>
<protein>
    <recommendedName>
        <fullName evidence="14">ATP synthase subunit b</fullName>
    </recommendedName>
    <alternativeName>
        <fullName evidence="14">ATP synthase F(0) sector subunit b</fullName>
    </alternativeName>
    <alternativeName>
        <fullName evidence="14">ATPase subunit I</fullName>
    </alternativeName>
    <alternativeName>
        <fullName evidence="14">F-type ATPase subunit b</fullName>
        <shortName evidence="14">F-ATPase subunit b</shortName>
    </alternativeName>
</protein>
<evidence type="ECO:0000256" key="8">
    <source>
        <dbReference type="ARBA" id="ARBA00022989"/>
    </source>
</evidence>
<comment type="caution">
    <text evidence="17">The sequence shown here is derived from an EMBL/GenBank/DDBJ whole genome shotgun (WGS) entry which is preliminary data.</text>
</comment>
<evidence type="ECO:0000256" key="9">
    <source>
        <dbReference type="ARBA" id="ARBA00023065"/>
    </source>
</evidence>
<evidence type="ECO:0000256" key="4">
    <source>
        <dbReference type="ARBA" id="ARBA00022475"/>
    </source>
</evidence>
<comment type="function">
    <text evidence="12 14">F(1)F(0) ATP synthase produces ATP from ADP in the presence of a proton or sodium gradient. F-type ATPases consist of two structural domains, F(1) containing the extramembraneous catalytic core and F(0) containing the membrane proton channel, linked together by a central stalk and a peripheral stalk. During catalysis, ATP synthesis in the catalytic domain of F(1) is coupled via a rotary mechanism of the central stalk subunits to proton translocation.</text>
</comment>
<name>A0A6L9S9B1_9ACTN</name>
<keyword evidence="8 14" id="KW-1133">Transmembrane helix</keyword>
<proteinExistence type="inferred from homology"/>
<dbReference type="GO" id="GO:0005886">
    <property type="term" value="C:plasma membrane"/>
    <property type="evidence" value="ECO:0007669"/>
    <property type="project" value="UniProtKB-SubCell"/>
</dbReference>
<dbReference type="GO" id="GO:0046933">
    <property type="term" value="F:proton-transporting ATP synthase activity, rotational mechanism"/>
    <property type="evidence" value="ECO:0007669"/>
    <property type="project" value="UniProtKB-UniRule"/>
</dbReference>
<keyword evidence="18" id="KW-1185">Reference proteome</keyword>
<evidence type="ECO:0000256" key="11">
    <source>
        <dbReference type="ARBA" id="ARBA00023310"/>
    </source>
</evidence>
<feature type="transmembrane region" description="Helical" evidence="14">
    <location>
        <begin position="30"/>
        <end position="49"/>
    </location>
</feature>
<accession>A0A6L9S9B1</accession>
<evidence type="ECO:0000313" key="17">
    <source>
        <dbReference type="EMBL" id="NEE00570.1"/>
    </source>
</evidence>
<evidence type="ECO:0000256" key="12">
    <source>
        <dbReference type="ARBA" id="ARBA00025198"/>
    </source>
</evidence>
<evidence type="ECO:0000256" key="14">
    <source>
        <dbReference type="HAMAP-Rule" id="MF_01398"/>
    </source>
</evidence>
<dbReference type="PANTHER" id="PTHR33445:SF1">
    <property type="entry name" value="ATP SYNTHASE SUBUNIT B"/>
    <property type="match status" value="1"/>
</dbReference>
<comment type="similarity">
    <text evidence="2 14 15">Belongs to the ATPase B chain family.</text>
</comment>
<dbReference type="GO" id="GO:0045259">
    <property type="term" value="C:proton-transporting ATP synthase complex"/>
    <property type="evidence" value="ECO:0007669"/>
    <property type="project" value="UniProtKB-KW"/>
</dbReference>
<comment type="function">
    <text evidence="14">Component of the F(0) channel, it forms part of the peripheral stalk, linking F(1) to F(0).</text>
</comment>
<evidence type="ECO:0000256" key="6">
    <source>
        <dbReference type="ARBA" id="ARBA00022692"/>
    </source>
</evidence>
<dbReference type="GO" id="GO:0046961">
    <property type="term" value="F:proton-transporting ATPase activity, rotational mechanism"/>
    <property type="evidence" value="ECO:0007669"/>
    <property type="project" value="TreeGrafter"/>
</dbReference>
<keyword evidence="10 14" id="KW-0472">Membrane</keyword>
<feature type="coiled-coil region" evidence="16">
    <location>
        <begin position="53"/>
        <end position="108"/>
    </location>
</feature>
<evidence type="ECO:0000256" key="2">
    <source>
        <dbReference type="ARBA" id="ARBA00005513"/>
    </source>
</evidence>
<dbReference type="EMBL" id="JAAGOA010000006">
    <property type="protein sequence ID" value="NEE00570.1"/>
    <property type="molecule type" value="Genomic_DNA"/>
</dbReference>
<evidence type="ECO:0000256" key="7">
    <source>
        <dbReference type="ARBA" id="ARBA00022781"/>
    </source>
</evidence>
<dbReference type="NCBIfam" id="NF004412">
    <property type="entry name" value="PRK05759.1-3"/>
    <property type="match status" value="1"/>
</dbReference>
<evidence type="ECO:0000313" key="18">
    <source>
        <dbReference type="Proteomes" id="UP000475214"/>
    </source>
</evidence>
<dbReference type="InterPro" id="IPR005864">
    <property type="entry name" value="ATP_synth_F0_bsu_bac"/>
</dbReference>
<keyword evidence="6 14" id="KW-0812">Transmembrane</keyword>
<dbReference type="Gene3D" id="1.20.5.620">
    <property type="entry name" value="F1F0 ATP synthase subunit B, membrane domain"/>
    <property type="match status" value="1"/>
</dbReference>
<keyword evidence="7 14" id="KW-0375">Hydrogen ion transport</keyword>
<dbReference type="InterPro" id="IPR002146">
    <property type="entry name" value="ATP_synth_b/b'su_bac/chlpt"/>
</dbReference>
<evidence type="ECO:0000256" key="10">
    <source>
        <dbReference type="ARBA" id="ARBA00023136"/>
    </source>
</evidence>
<sequence length="189" mass="21133">MVRAAEDHVRAAEGDVPEGIDLFIPPWYDIFWSAVMFVALFWIFWKFVLPNMKKALAARSEGIEQKLEQAEAERNEAQSLLAQYREQLAEARSEAAQIRADAQAERQSIVAEARTEAQEAAAAVTERAEAQLTAEADRVRSVLSRDVGRLATELAEKIVGETLDEQKVNATVERFIADLETVAAEEETR</sequence>
<dbReference type="PANTHER" id="PTHR33445">
    <property type="entry name" value="ATP SYNTHASE SUBUNIT B', CHLOROPLASTIC"/>
    <property type="match status" value="1"/>
</dbReference>
<keyword evidence="4 14" id="KW-1003">Cell membrane</keyword>
<comment type="subcellular location">
    <subcellularLocation>
        <location evidence="1 14">Cell membrane</location>
        <topology evidence="1 14">Single-pass membrane protein</topology>
    </subcellularLocation>
</comment>
<dbReference type="HAMAP" id="MF_01398">
    <property type="entry name" value="ATP_synth_b_bprime"/>
    <property type="match status" value="1"/>
</dbReference>
<dbReference type="NCBIfam" id="TIGR01144">
    <property type="entry name" value="ATP_synt_b"/>
    <property type="match status" value="1"/>
</dbReference>
<evidence type="ECO:0000256" key="15">
    <source>
        <dbReference type="RuleBase" id="RU003848"/>
    </source>
</evidence>
<evidence type="ECO:0000256" key="5">
    <source>
        <dbReference type="ARBA" id="ARBA00022547"/>
    </source>
</evidence>
<dbReference type="InterPro" id="IPR028987">
    <property type="entry name" value="ATP_synth_B-like_membr_sf"/>
</dbReference>
<reference evidence="17 18" key="1">
    <citation type="submission" date="2020-02" db="EMBL/GenBank/DDBJ databases">
        <authorList>
            <person name="Li X.-J."/>
            <person name="Han X.-M."/>
        </authorList>
    </citation>
    <scope>NUCLEOTIDE SEQUENCE [LARGE SCALE GENOMIC DNA]</scope>
    <source>
        <strain evidence="17 18">CCTCC AB 2017055</strain>
    </source>
</reference>
<gene>
    <name evidence="14" type="primary">atpF</name>
    <name evidence="17" type="ORF">G1H10_10360</name>
</gene>
<keyword evidence="11 14" id="KW-0066">ATP synthesis</keyword>
<dbReference type="Proteomes" id="UP000475214">
    <property type="component" value="Unassembled WGS sequence"/>
</dbReference>
<dbReference type="Pfam" id="PF00430">
    <property type="entry name" value="ATP-synt_B"/>
    <property type="match status" value="1"/>
</dbReference>